<gene>
    <name evidence="1" type="ORF">E2C01_044671</name>
</gene>
<comment type="caution">
    <text evidence="1">The sequence shown here is derived from an EMBL/GenBank/DDBJ whole genome shotgun (WGS) entry which is preliminary data.</text>
</comment>
<protein>
    <submittedName>
        <fullName evidence="1">Uncharacterized protein</fullName>
    </submittedName>
</protein>
<evidence type="ECO:0000313" key="2">
    <source>
        <dbReference type="Proteomes" id="UP000324222"/>
    </source>
</evidence>
<name>A0A5B7FZT2_PORTR</name>
<sequence length="13" mass="1629">MMMTPRTETMIWT</sequence>
<proteinExistence type="predicted"/>
<keyword evidence="2" id="KW-1185">Reference proteome</keyword>
<organism evidence="1 2">
    <name type="scientific">Portunus trituberculatus</name>
    <name type="common">Swimming crab</name>
    <name type="synonym">Neptunus trituberculatus</name>
    <dbReference type="NCBI Taxonomy" id="210409"/>
    <lineage>
        <taxon>Eukaryota</taxon>
        <taxon>Metazoa</taxon>
        <taxon>Ecdysozoa</taxon>
        <taxon>Arthropoda</taxon>
        <taxon>Crustacea</taxon>
        <taxon>Multicrustacea</taxon>
        <taxon>Malacostraca</taxon>
        <taxon>Eumalacostraca</taxon>
        <taxon>Eucarida</taxon>
        <taxon>Decapoda</taxon>
        <taxon>Pleocyemata</taxon>
        <taxon>Brachyura</taxon>
        <taxon>Eubrachyura</taxon>
        <taxon>Portunoidea</taxon>
        <taxon>Portunidae</taxon>
        <taxon>Portuninae</taxon>
        <taxon>Portunus</taxon>
    </lineage>
</organism>
<dbReference type="Proteomes" id="UP000324222">
    <property type="component" value="Unassembled WGS sequence"/>
</dbReference>
<accession>A0A5B7FZT2</accession>
<evidence type="ECO:0000313" key="1">
    <source>
        <dbReference type="EMBL" id="MPC50837.1"/>
    </source>
</evidence>
<dbReference type="EMBL" id="VSRR010009763">
    <property type="protein sequence ID" value="MPC50837.1"/>
    <property type="molecule type" value="Genomic_DNA"/>
</dbReference>
<reference evidence="1 2" key="1">
    <citation type="submission" date="2019-05" db="EMBL/GenBank/DDBJ databases">
        <title>Another draft genome of Portunus trituberculatus and its Hox gene families provides insights of decapod evolution.</title>
        <authorList>
            <person name="Jeong J.-H."/>
            <person name="Song I."/>
            <person name="Kim S."/>
            <person name="Choi T."/>
            <person name="Kim D."/>
            <person name="Ryu S."/>
            <person name="Kim W."/>
        </authorList>
    </citation>
    <scope>NUCLEOTIDE SEQUENCE [LARGE SCALE GENOMIC DNA]</scope>
    <source>
        <tissue evidence="1">Muscle</tissue>
    </source>
</reference>